<sequence length="174" mass="18863">MSPTQGLAQQPLNSFLEADAARADDELNRVYGLLVAALAKNPKGTTALRSAQRAWLVFRDAEVKAAGEAFGEGTGRRQVEAGTLGRLLQERNAWLLLALAGKSALGSGKERAAADAQLNALWKTHEGTSRGPQRAWLAWRDAEVAFWSVYRGESTKDAVLTRLTWERCRALSGG</sequence>
<dbReference type="InterPro" id="IPR009739">
    <property type="entry name" value="LprI-like_N"/>
</dbReference>
<dbReference type="AlphaFoldDB" id="A0A7W9SUQ1"/>
<keyword evidence="3" id="KW-1185">Reference proteome</keyword>
<gene>
    <name evidence="2" type="ORF">HNQ39_005027</name>
</gene>
<evidence type="ECO:0000313" key="2">
    <source>
        <dbReference type="EMBL" id="MBB6053195.1"/>
    </source>
</evidence>
<feature type="domain" description="Lysozyme inhibitor LprI-like N-terminal" evidence="1">
    <location>
        <begin position="9"/>
        <end position="95"/>
    </location>
</feature>
<dbReference type="EMBL" id="JACHGW010000005">
    <property type="protein sequence ID" value="MBB6053195.1"/>
    <property type="molecule type" value="Genomic_DNA"/>
</dbReference>
<dbReference type="RefSeq" id="WP_184203244.1">
    <property type="nucleotide sequence ID" value="NZ_JACHGW010000005.1"/>
</dbReference>
<evidence type="ECO:0000259" key="1">
    <source>
        <dbReference type="Pfam" id="PF07007"/>
    </source>
</evidence>
<protein>
    <submittedName>
        <fullName evidence="2">Uncharacterized protein YecT (DUF1311 family)</fullName>
    </submittedName>
</protein>
<organism evidence="2 3">
    <name type="scientific">Armatimonas rosea</name>
    <dbReference type="NCBI Taxonomy" id="685828"/>
    <lineage>
        <taxon>Bacteria</taxon>
        <taxon>Bacillati</taxon>
        <taxon>Armatimonadota</taxon>
        <taxon>Armatimonadia</taxon>
        <taxon>Armatimonadales</taxon>
        <taxon>Armatimonadaceae</taxon>
        <taxon>Armatimonas</taxon>
    </lineage>
</organism>
<evidence type="ECO:0000313" key="3">
    <source>
        <dbReference type="Proteomes" id="UP000520814"/>
    </source>
</evidence>
<reference evidence="2 3" key="1">
    <citation type="submission" date="2020-08" db="EMBL/GenBank/DDBJ databases">
        <title>Genomic Encyclopedia of Type Strains, Phase IV (KMG-IV): sequencing the most valuable type-strain genomes for metagenomic binning, comparative biology and taxonomic classification.</title>
        <authorList>
            <person name="Goeker M."/>
        </authorList>
    </citation>
    <scope>NUCLEOTIDE SEQUENCE [LARGE SCALE GENOMIC DNA]</scope>
    <source>
        <strain evidence="2 3">DSM 23562</strain>
    </source>
</reference>
<proteinExistence type="predicted"/>
<dbReference type="Pfam" id="PF07007">
    <property type="entry name" value="LprI"/>
    <property type="match status" value="1"/>
</dbReference>
<comment type="caution">
    <text evidence="2">The sequence shown here is derived from an EMBL/GenBank/DDBJ whole genome shotgun (WGS) entry which is preliminary data.</text>
</comment>
<name>A0A7W9SUQ1_ARMRO</name>
<accession>A0A7W9SUQ1</accession>
<dbReference type="Proteomes" id="UP000520814">
    <property type="component" value="Unassembled WGS sequence"/>
</dbReference>
<dbReference type="Gene3D" id="1.20.1270.180">
    <property type="match status" value="1"/>
</dbReference>